<comment type="subcellular location">
    <subcellularLocation>
        <location evidence="1">Membrane</location>
        <topology evidence="1">Multi-pass membrane protein</topology>
    </subcellularLocation>
</comment>
<dbReference type="SUPFAM" id="SSF103506">
    <property type="entry name" value="Mitochondrial carrier"/>
    <property type="match status" value="1"/>
</dbReference>
<dbReference type="InterPro" id="IPR018108">
    <property type="entry name" value="MCP_transmembrane"/>
</dbReference>
<dbReference type="InterPro" id="IPR023395">
    <property type="entry name" value="MCP_dom_sf"/>
</dbReference>
<dbReference type="Gene3D" id="1.50.40.10">
    <property type="entry name" value="Mitochondrial carrier domain"/>
    <property type="match status" value="1"/>
</dbReference>
<sequence length="297" mass="34051">MCIIASSIVVTVVTDFVFIKQILCLSIYGESKEFRVLLWQEYTHRNNLQAKCEWESPENTQVGSNSRNGASRLKYQWVSVYDKEVRMAQVSESPSGFQYELRPSGRNGRKSPELPQVGCQSTNKAKCRMTQDGLSLYGYRPAVEMQQVARIPSERWLLDRLVDFLCRYLRFGYTVDEQYNTFTITGKTRQYGVRTRKPILKCFVNTRQQTDRDPKKRKNKAGTVEQILQQEGWGRLYSGLAPLLVGTACSAVNFRQPPSASVDFFSDFDRVQIRVQACPNPCPARSARGTRHAKFLE</sequence>
<evidence type="ECO:0000256" key="4">
    <source>
        <dbReference type="SAM" id="MobiDB-lite"/>
    </source>
</evidence>
<name>A0A2U1N1I3_ARTAN</name>
<accession>A0A2U1N1I3</accession>
<organism evidence="5 6">
    <name type="scientific">Artemisia annua</name>
    <name type="common">Sweet wormwood</name>
    <dbReference type="NCBI Taxonomy" id="35608"/>
    <lineage>
        <taxon>Eukaryota</taxon>
        <taxon>Viridiplantae</taxon>
        <taxon>Streptophyta</taxon>
        <taxon>Embryophyta</taxon>
        <taxon>Tracheophyta</taxon>
        <taxon>Spermatophyta</taxon>
        <taxon>Magnoliopsida</taxon>
        <taxon>eudicotyledons</taxon>
        <taxon>Gunneridae</taxon>
        <taxon>Pentapetalae</taxon>
        <taxon>asterids</taxon>
        <taxon>campanulids</taxon>
        <taxon>Asterales</taxon>
        <taxon>Asteraceae</taxon>
        <taxon>Asteroideae</taxon>
        <taxon>Anthemideae</taxon>
        <taxon>Artemisiinae</taxon>
        <taxon>Artemisia</taxon>
    </lineage>
</organism>
<keyword evidence="6" id="KW-1185">Reference proteome</keyword>
<dbReference type="Pfam" id="PF00153">
    <property type="entry name" value="Mito_carr"/>
    <property type="match status" value="1"/>
</dbReference>
<evidence type="ECO:0000256" key="3">
    <source>
        <dbReference type="ARBA" id="ARBA00023136"/>
    </source>
</evidence>
<dbReference type="AlphaFoldDB" id="A0A2U1N1I3"/>
<protein>
    <submittedName>
        <fullName evidence="5">Mitochondrial carrier domain-containing protein</fullName>
    </submittedName>
</protein>
<dbReference type="STRING" id="35608.A0A2U1N1I3"/>
<evidence type="ECO:0000313" key="5">
    <source>
        <dbReference type="EMBL" id="PWA67381.1"/>
    </source>
</evidence>
<comment type="caution">
    <text evidence="5">The sequence shown here is derived from an EMBL/GenBank/DDBJ whole genome shotgun (WGS) entry which is preliminary data.</text>
</comment>
<dbReference type="EMBL" id="PKPP01003842">
    <property type="protein sequence ID" value="PWA67381.1"/>
    <property type="molecule type" value="Genomic_DNA"/>
</dbReference>
<evidence type="ECO:0000313" key="6">
    <source>
        <dbReference type="Proteomes" id="UP000245207"/>
    </source>
</evidence>
<dbReference type="OrthoDB" id="2019556at2759"/>
<keyword evidence="2" id="KW-0812">Transmembrane</keyword>
<dbReference type="Proteomes" id="UP000245207">
    <property type="component" value="Unassembled WGS sequence"/>
</dbReference>
<gene>
    <name evidence="5" type="ORF">CTI12_AA303920</name>
</gene>
<evidence type="ECO:0000256" key="1">
    <source>
        <dbReference type="ARBA" id="ARBA00004141"/>
    </source>
</evidence>
<proteinExistence type="predicted"/>
<reference evidence="5 6" key="1">
    <citation type="journal article" date="2018" name="Mol. Plant">
        <title>The genome of Artemisia annua provides insight into the evolution of Asteraceae family and artemisinin biosynthesis.</title>
        <authorList>
            <person name="Shen Q."/>
            <person name="Zhang L."/>
            <person name="Liao Z."/>
            <person name="Wang S."/>
            <person name="Yan T."/>
            <person name="Shi P."/>
            <person name="Liu M."/>
            <person name="Fu X."/>
            <person name="Pan Q."/>
            <person name="Wang Y."/>
            <person name="Lv Z."/>
            <person name="Lu X."/>
            <person name="Zhang F."/>
            <person name="Jiang W."/>
            <person name="Ma Y."/>
            <person name="Chen M."/>
            <person name="Hao X."/>
            <person name="Li L."/>
            <person name="Tang Y."/>
            <person name="Lv G."/>
            <person name="Zhou Y."/>
            <person name="Sun X."/>
            <person name="Brodelius P.E."/>
            <person name="Rose J.K.C."/>
            <person name="Tang K."/>
        </authorList>
    </citation>
    <scope>NUCLEOTIDE SEQUENCE [LARGE SCALE GENOMIC DNA]</scope>
    <source>
        <strain evidence="6">cv. Huhao1</strain>
        <tissue evidence="5">Leaf</tissue>
    </source>
</reference>
<dbReference type="GO" id="GO:0016020">
    <property type="term" value="C:membrane"/>
    <property type="evidence" value="ECO:0007669"/>
    <property type="project" value="UniProtKB-SubCell"/>
</dbReference>
<keyword evidence="3" id="KW-0472">Membrane</keyword>
<feature type="region of interest" description="Disordered" evidence="4">
    <location>
        <begin position="96"/>
        <end position="118"/>
    </location>
</feature>
<evidence type="ECO:0000256" key="2">
    <source>
        <dbReference type="ARBA" id="ARBA00022692"/>
    </source>
</evidence>